<reference evidence="4 6" key="1">
    <citation type="journal article" date="2005" name="PLoS Biol.">
        <title>Three Prochlorococcus cyanophage genomes: signature features and ecological interpretations.</title>
        <authorList>
            <person name="Sullivan M.B."/>
            <person name="Coleman M.L."/>
            <person name="Weigele P."/>
            <person name="Rohwer F."/>
            <person name="Chisholm S.W."/>
        </authorList>
    </citation>
    <scope>NUCLEOTIDE SEQUENCE</scope>
</reference>
<organism evidence="4 6">
    <name type="scientific">Prochlorococcus phage P-SSM2</name>
    <dbReference type="NCBI Taxonomy" id="268746"/>
    <lineage>
        <taxon>Viruses</taxon>
        <taxon>Duplodnaviria</taxon>
        <taxon>Heunggongvirae</taxon>
        <taxon>Uroviricota</taxon>
        <taxon>Caudoviricetes</taxon>
        <taxon>Pantevenvirales</taxon>
        <taxon>Kyanoviridae</taxon>
        <taxon>Salacisavirus</taxon>
        <taxon>Salacisavirus pssm2</taxon>
    </lineage>
</organism>
<dbReference type="InterPro" id="IPR051338">
    <property type="entry name" value="NodU/CmcH_Carbamoyltrnsfr"/>
</dbReference>
<dbReference type="RefSeq" id="YP_214409.1">
    <property type="nucleotide sequence ID" value="NC_006883.2"/>
</dbReference>
<evidence type="ECO:0000256" key="1">
    <source>
        <dbReference type="ARBA" id="ARBA00006129"/>
    </source>
</evidence>
<protein>
    <submittedName>
        <fullName evidence="5">Carbamoyltransferase</fullName>
    </submittedName>
    <submittedName>
        <fullName evidence="4">Nol</fullName>
    </submittedName>
</protein>
<dbReference type="KEGG" id="vg:3294246"/>
<keyword evidence="5" id="KW-0808">Transferase</keyword>
<dbReference type="GeneID" id="3294246"/>
<reference evidence="4 6" key="3">
    <citation type="journal article" date="2010" name="Environ. Microbiol.">
        <title>Genomic analysis of oceanic cyanobacterial myoviruses compared with T4-like myoviruses from diverse hosts and environments.</title>
        <authorList>
            <person name="Sullivan M.B."/>
            <person name="Huang K.H."/>
            <person name="Ignacio-Espinoza J.C."/>
            <person name="Berlin A.M."/>
            <person name="Kelly L."/>
            <person name="Weigele P.R."/>
            <person name="DeFrancesco A.S."/>
            <person name="Kern S.E."/>
            <person name="Thompson L.R."/>
            <person name="Young S."/>
            <person name="Yandava C."/>
            <person name="Fu R."/>
            <person name="Krastins B."/>
            <person name="Chase M."/>
            <person name="Sarracino D."/>
            <person name="Osburne M.S."/>
            <person name="Henn M.R."/>
            <person name="Chisholm S.W."/>
        </authorList>
    </citation>
    <scope>NUCLEOTIDE SEQUENCE [LARGE SCALE GENOMIC DNA]</scope>
</reference>
<dbReference type="InterPro" id="IPR031730">
    <property type="entry name" value="Carbam_trans_C"/>
</dbReference>
<dbReference type="CDD" id="cd24033">
    <property type="entry name" value="ASKHA_NBD_NodU_CmcH-like_N"/>
    <property type="match status" value="1"/>
</dbReference>
<reference evidence="5 7" key="2">
    <citation type="submission" date="2009-10" db="EMBL/GenBank/DDBJ databases">
        <title>The Genome Sequence of Prochlorococcus phage P-SSM2.</title>
        <authorList>
            <consortium name="The Broad Institute Genome Sequencing Platform"/>
            <person name="Henn M.R."/>
            <person name="Sullivan M.S."/>
            <person name="Osburne M.S."/>
            <person name="Levin J."/>
            <person name="Malboeuf C."/>
            <person name="Casali M."/>
            <person name="Russ C."/>
            <person name="Lennon N."/>
            <person name="Chapman S.B."/>
            <person name="Erlich R."/>
            <person name="Young S.K."/>
            <person name="Koehrsen M."/>
            <person name="Yandava C."/>
            <person name="Zeng Q."/>
            <person name="Alvarado L."/>
            <person name="Anderson S."/>
            <person name="Berlin A."/>
            <person name="Borenstein D."/>
            <person name="Chen Z."/>
            <person name="Engels R."/>
            <person name="Freedman E."/>
            <person name="Gellesch M."/>
            <person name="Goldberg J."/>
            <person name="Green L."/>
            <person name="Griggs A."/>
            <person name="Gujja S."/>
            <person name="Heilman E.R."/>
            <person name="Heiman D."/>
            <person name="Hepburn T."/>
            <person name="Howarth C."/>
            <person name="Jen D."/>
            <person name="Larson L."/>
            <person name="Lewis B."/>
            <person name="Mehta T."/>
            <person name="Park D."/>
            <person name="Pearson M."/>
            <person name="Richards J."/>
            <person name="Rizzolo K."/>
            <person name="Roberts A."/>
            <person name="Ryan E."/>
            <person name="Saif S."/>
            <person name="Shea T."/>
            <person name="Shenoy N."/>
            <person name="Sisk P."/>
            <person name="Stolte C."/>
            <person name="Sykes S."/>
            <person name="Walk T."/>
            <person name="White J."/>
            <person name="Yu Q."/>
            <person name="Coleman M.L."/>
            <person name="Huang K.H."/>
            <person name="Weigele P.R."/>
            <person name="DeFrancesco A.S."/>
            <person name="Kern S.E."/>
            <person name="Thompson L.R."/>
            <person name="Fu R."/>
            <person name="Hombeck B."/>
            <person name="Chisholm S.W."/>
            <person name="Haas B."/>
            <person name="Nusbaum C."/>
            <person name="Birren B."/>
        </authorList>
    </citation>
    <scope>NUCLEOTIDE SEQUENCE [LARGE SCALE GENOMIC DNA]</scope>
    <source>
        <strain evidence="5">P-SSM2</strain>
    </source>
</reference>
<comment type="similarity">
    <text evidence="1">Belongs to the NodU/CmcH family.</text>
</comment>
<proteinExistence type="inferred from homology"/>
<dbReference type="PANTHER" id="PTHR34847:SF1">
    <property type="entry name" value="NODULATION PROTEIN U"/>
    <property type="match status" value="1"/>
</dbReference>
<evidence type="ECO:0000313" key="4">
    <source>
        <dbReference type="EMBL" id="AAX44555.1"/>
    </source>
</evidence>
<accession>Q58MH7</accession>
<gene>
    <name evidence="4" type="primary">nol</name>
    <name evidence="5" type="ORF">PCMG_00182</name>
    <name evidence="4" type="ORF">PSSM2_177</name>
</gene>
<dbReference type="OrthoDB" id="3239at10239"/>
<dbReference type="InterPro" id="IPR038152">
    <property type="entry name" value="Carbam_trans_C_sf"/>
</dbReference>
<dbReference type="SUPFAM" id="SSF53067">
    <property type="entry name" value="Actin-like ATPase domain"/>
    <property type="match status" value="1"/>
</dbReference>
<name>Q58MH7_BPPRM</name>
<sequence length="571" mass="64592">MADVCIHTGPHDSSVSIIKDGKLYHFIEERFSHIKHASTAMYAVDHIKEHCDEIENLSFSNLFFQNTDFGCYQAFISEILKIKTPLLEGLVHIDHHYLHANTSYRHSGFDDAIVLVIDGAGSQYTFGKENLSVYKASNNNLEPVYKTVIGNGESITEDAPDFVDKKTNIGAGYVYTAVTEWLGFDTLDAGKTMGLSAYGNNDGRISELISIEYCGTKSCKLKDNMYNNDGGIEYVKTSSIGHCGAIINNLPEDNLDTIKGYRDENLIHSVKKTANEFKQNIAYRVQKDYEKYLIHTCKKVLSMSKSKNLILTGGCALNCVANYKLLKSLPVDVNLYVDPTCDDSSVSIGGAYTTYNNQERTLNFKLTDLYKGRSLQYEYELLDGEDEYEVTAKDITKIISKGNIVAIAQGRSEIGPRALGNRSILFDPRVKNGKDIVNRVKKREWFRPFAGTVLLEHSREWFDMNRLEESPFMMYAVDVLPEKRDLIQSIVHVDGTCRIQTVTREQNKHYYDLISEFYKLTGVPILFNTSFNLAGDTMVDTIEDGLWTLRNSEIEYMYLPETSSLIHVPNK</sequence>
<dbReference type="Gene3D" id="3.30.420.40">
    <property type="match status" value="1"/>
</dbReference>
<dbReference type="Proteomes" id="UP000013923">
    <property type="component" value="Genome"/>
</dbReference>
<dbReference type="Pfam" id="PF16861">
    <property type="entry name" value="Carbam_trans_C"/>
    <property type="match status" value="1"/>
</dbReference>
<organismHost>
    <name type="scientific">Prochlorococcus</name>
    <dbReference type="NCBI Taxonomy" id="1218"/>
</organismHost>
<evidence type="ECO:0000259" key="2">
    <source>
        <dbReference type="Pfam" id="PF02543"/>
    </source>
</evidence>
<evidence type="ECO:0000313" key="6">
    <source>
        <dbReference type="Proteomes" id="UP000000991"/>
    </source>
</evidence>
<evidence type="ECO:0000259" key="3">
    <source>
        <dbReference type="Pfam" id="PF16861"/>
    </source>
</evidence>
<dbReference type="InterPro" id="IPR003696">
    <property type="entry name" value="Carbtransf_dom"/>
</dbReference>
<dbReference type="InterPro" id="IPR043129">
    <property type="entry name" value="ATPase_NBD"/>
</dbReference>
<keyword evidence="6" id="KW-1185">Reference proteome</keyword>
<dbReference type="PANTHER" id="PTHR34847">
    <property type="entry name" value="NODULATION PROTEIN U"/>
    <property type="match status" value="1"/>
</dbReference>
<feature type="domain" description="Carbamoyltransferase C-terminal" evidence="3">
    <location>
        <begin position="397"/>
        <end position="561"/>
    </location>
</feature>
<dbReference type="EMBL" id="GU071092">
    <property type="protein sequence ID" value="ACY76058.1"/>
    <property type="molecule type" value="Genomic_DNA"/>
</dbReference>
<evidence type="ECO:0000313" key="5">
    <source>
        <dbReference type="EMBL" id="ACY76058.1"/>
    </source>
</evidence>
<dbReference type="GO" id="GO:0016740">
    <property type="term" value="F:transferase activity"/>
    <property type="evidence" value="ECO:0007669"/>
    <property type="project" value="UniProtKB-KW"/>
</dbReference>
<evidence type="ECO:0000313" key="7">
    <source>
        <dbReference type="Proteomes" id="UP000013923"/>
    </source>
</evidence>
<dbReference type="Pfam" id="PF02543">
    <property type="entry name" value="Carbam_trans_N"/>
    <property type="match status" value="1"/>
</dbReference>
<dbReference type="Proteomes" id="UP000000991">
    <property type="component" value="Segment"/>
</dbReference>
<dbReference type="EMBL" id="AY939844">
    <property type="protein sequence ID" value="AAX44555.1"/>
    <property type="molecule type" value="Genomic_DNA"/>
</dbReference>
<feature type="domain" description="Carbamoyltransferase" evidence="2">
    <location>
        <begin position="33"/>
        <end position="351"/>
    </location>
</feature>
<dbReference type="Gene3D" id="3.90.870.20">
    <property type="entry name" value="Carbamoyltransferase, C-terminal domain"/>
    <property type="match status" value="1"/>
</dbReference>